<keyword evidence="1" id="KW-0472">Membrane</keyword>
<organism evidence="2 3">
    <name type="scientific">Agrococcus sediminis</name>
    <dbReference type="NCBI Taxonomy" id="2599924"/>
    <lineage>
        <taxon>Bacteria</taxon>
        <taxon>Bacillati</taxon>
        <taxon>Actinomycetota</taxon>
        <taxon>Actinomycetes</taxon>
        <taxon>Micrococcales</taxon>
        <taxon>Microbacteriaceae</taxon>
        <taxon>Agrococcus</taxon>
    </lineage>
</organism>
<feature type="transmembrane region" description="Helical" evidence="1">
    <location>
        <begin position="87"/>
        <end position="105"/>
    </location>
</feature>
<keyword evidence="1" id="KW-1133">Transmembrane helix</keyword>
<proteinExistence type="predicted"/>
<dbReference type="Proteomes" id="UP000323221">
    <property type="component" value="Unassembled WGS sequence"/>
</dbReference>
<feature type="transmembrane region" description="Helical" evidence="1">
    <location>
        <begin position="62"/>
        <end position="80"/>
    </location>
</feature>
<feature type="transmembrane region" description="Helical" evidence="1">
    <location>
        <begin position="166"/>
        <end position="188"/>
    </location>
</feature>
<evidence type="ECO:0000313" key="3">
    <source>
        <dbReference type="Proteomes" id="UP000323221"/>
    </source>
</evidence>
<comment type="caution">
    <text evidence="2">The sequence shown here is derived from an EMBL/GenBank/DDBJ whole genome shotgun (WGS) entry which is preliminary data.</text>
</comment>
<accession>A0A5M8QGC3</accession>
<protein>
    <submittedName>
        <fullName evidence="2">Uncharacterized protein</fullName>
    </submittedName>
</protein>
<dbReference type="OrthoDB" id="4804794at2"/>
<dbReference type="RefSeq" id="WP_146356244.1">
    <property type="nucleotide sequence ID" value="NZ_VOIR01000013.1"/>
</dbReference>
<keyword evidence="3" id="KW-1185">Reference proteome</keyword>
<evidence type="ECO:0000256" key="1">
    <source>
        <dbReference type="SAM" id="Phobius"/>
    </source>
</evidence>
<dbReference type="AlphaFoldDB" id="A0A5M8QGC3"/>
<keyword evidence="1" id="KW-0812">Transmembrane</keyword>
<feature type="transmembrane region" description="Helical" evidence="1">
    <location>
        <begin position="21"/>
        <end position="42"/>
    </location>
</feature>
<dbReference type="EMBL" id="VOIR01000013">
    <property type="protein sequence ID" value="KAA6433786.1"/>
    <property type="molecule type" value="Genomic_DNA"/>
</dbReference>
<feature type="transmembrane region" description="Helical" evidence="1">
    <location>
        <begin position="133"/>
        <end position="154"/>
    </location>
</feature>
<sequence>MPRTRRDLLGLRALVGHRPSLTVLLMLLGADVMFFAGHLRASRSEFESSLSFVDIEYGHPEAFQSLQWLWAIGLVVLMAVVSRRWPVLGLLPLLGFFLLTDRYSLHERGGAALVQSLSLQGAAGLRGQDLGELMVLAAAGLVILPGLVLGIRAARRAERRDLARTLGIAGIILCCGVVLDAVHILVIAEPKTGDAFGLIEDGGEMLGASLLVAHLFRMWLQPAAAAAPVAAEPALPEPVSVQG</sequence>
<gene>
    <name evidence="2" type="ORF">FQ330_06825</name>
</gene>
<name>A0A5M8QGC3_9MICO</name>
<reference evidence="2 3" key="1">
    <citation type="submission" date="2019-08" db="EMBL/GenBank/DDBJ databases">
        <title>Agrococcus lahaulensis sp. nov., isolated from a cold desert of the Indian Himalayas.</title>
        <authorList>
            <person name="Qu J.H."/>
        </authorList>
    </citation>
    <scope>NUCLEOTIDE SEQUENCE [LARGE SCALE GENOMIC DNA]</scope>
    <source>
        <strain evidence="2 3">NS18</strain>
    </source>
</reference>
<evidence type="ECO:0000313" key="2">
    <source>
        <dbReference type="EMBL" id="KAA6433786.1"/>
    </source>
</evidence>